<keyword evidence="1" id="KW-1133">Transmembrane helix</keyword>
<comment type="caution">
    <text evidence="4">The sequence shown here is derived from an EMBL/GenBank/DDBJ whole genome shotgun (WGS) entry which is preliminary data.</text>
</comment>
<dbReference type="PANTHER" id="PTHR40047">
    <property type="entry name" value="UPF0703 PROTEIN YCGQ"/>
    <property type="match status" value="1"/>
</dbReference>
<reference evidence="4 5" key="1">
    <citation type="submission" date="2018-03" db="EMBL/GenBank/DDBJ databases">
        <title>Genome sequence of Paenibacillus elgii strain AC13 an antimicrobial compound producing bacteria.</title>
        <authorList>
            <person name="Kurokawa A.S."/>
            <person name="Araujo J.F."/>
            <person name="Costa R.A."/>
            <person name="Ortega D.B."/>
            <person name="Pires A.S."/>
            <person name="Pappas G.J.Jr."/>
            <person name="Franco O.L."/>
            <person name="Barreto C."/>
            <person name="Magalhaes B.S."/>
            <person name="Kruger R.H."/>
        </authorList>
    </citation>
    <scope>NUCLEOTIDE SEQUENCE [LARGE SCALE GENOMIC DNA]</scope>
    <source>
        <strain evidence="4 5">AC13</strain>
    </source>
</reference>
<sequence>MTWRRGHHENKFRVCASNDSSCGLDRICFFIVRISRSDALSYYVAPRMELWVKGLAFGLYVLAMHQLYLAVRDVLSNKKTAAITCTCSSHSHDQWKPSVIIMYAALIVPLVLAFLIPDAVLGSQMAAKKGLNLTPSGILLHSNSGEAAPNLIPNHKLQLDSGPSFPFNEYTRPYAKQAADMFNQPLITINDDIYIESLTSMDLYQEQFIGKKVQISGYVYRLDSMNKNQFAVGRFAMRCCVADSVPLAILVETDTPEQWPNDMYVVVLGTIEKRNFDGKSVLSIDAKSIDTQKVPTNPYVYGNPYFGN</sequence>
<gene>
    <name evidence="4" type="ORF">C8Z91_27575</name>
</gene>
<feature type="transmembrane region" description="Helical" evidence="1">
    <location>
        <begin position="50"/>
        <end position="71"/>
    </location>
</feature>
<dbReference type="Proteomes" id="UP000244184">
    <property type="component" value="Unassembled WGS sequence"/>
</dbReference>
<dbReference type="EMBL" id="PYHP01000072">
    <property type="protein sequence ID" value="PUA36204.1"/>
    <property type="molecule type" value="Genomic_DNA"/>
</dbReference>
<dbReference type="InterPro" id="IPR048493">
    <property type="entry name" value="DUF1980_N"/>
</dbReference>
<dbReference type="Pfam" id="PF21537">
    <property type="entry name" value="DUF1980_C"/>
    <property type="match status" value="1"/>
</dbReference>
<dbReference type="RefSeq" id="WP_108534099.1">
    <property type="nucleotide sequence ID" value="NZ_PYHP01000072.1"/>
</dbReference>
<dbReference type="NCBIfam" id="TIGR03943">
    <property type="entry name" value="TIGR03943 family putative permease subunit"/>
    <property type="match status" value="1"/>
</dbReference>
<organism evidence="4 5">
    <name type="scientific">Paenibacillus elgii</name>
    <dbReference type="NCBI Taxonomy" id="189691"/>
    <lineage>
        <taxon>Bacteria</taxon>
        <taxon>Bacillati</taxon>
        <taxon>Bacillota</taxon>
        <taxon>Bacilli</taxon>
        <taxon>Bacillales</taxon>
        <taxon>Paenibacillaceae</taxon>
        <taxon>Paenibacillus</taxon>
    </lineage>
</organism>
<feature type="domain" description="DUF1980" evidence="2">
    <location>
        <begin position="29"/>
        <end position="131"/>
    </location>
</feature>
<dbReference type="InterPro" id="IPR048447">
    <property type="entry name" value="DUF1980_C"/>
</dbReference>
<keyword evidence="1" id="KW-0472">Membrane</keyword>
<feature type="domain" description="DUF1980" evidence="3">
    <location>
        <begin position="169"/>
        <end position="301"/>
    </location>
</feature>
<dbReference type="InterPro" id="IPR015402">
    <property type="entry name" value="DUF1980"/>
</dbReference>
<dbReference type="PANTHER" id="PTHR40047:SF1">
    <property type="entry name" value="UPF0703 PROTEIN YCGQ"/>
    <property type="match status" value="1"/>
</dbReference>
<dbReference type="Pfam" id="PF09323">
    <property type="entry name" value="DUF1980"/>
    <property type="match status" value="1"/>
</dbReference>
<name>A0A2T6FWC8_9BACL</name>
<dbReference type="InterPro" id="IPR052955">
    <property type="entry name" value="UPF0703_membrane_permease"/>
</dbReference>
<accession>A0A2T6FWC8</accession>
<proteinExistence type="predicted"/>
<dbReference type="AlphaFoldDB" id="A0A2T6FWC8"/>
<evidence type="ECO:0000256" key="1">
    <source>
        <dbReference type="SAM" id="Phobius"/>
    </source>
</evidence>
<evidence type="ECO:0000259" key="2">
    <source>
        <dbReference type="Pfam" id="PF09323"/>
    </source>
</evidence>
<evidence type="ECO:0000259" key="3">
    <source>
        <dbReference type="Pfam" id="PF21537"/>
    </source>
</evidence>
<keyword evidence="1" id="KW-0812">Transmembrane</keyword>
<protein>
    <submittedName>
        <fullName evidence="4">TIGR03943 family protein</fullName>
    </submittedName>
</protein>
<feature type="transmembrane region" description="Helical" evidence="1">
    <location>
        <begin position="100"/>
        <end position="121"/>
    </location>
</feature>
<evidence type="ECO:0000313" key="5">
    <source>
        <dbReference type="Proteomes" id="UP000244184"/>
    </source>
</evidence>
<evidence type="ECO:0000313" key="4">
    <source>
        <dbReference type="EMBL" id="PUA36204.1"/>
    </source>
</evidence>